<dbReference type="SUPFAM" id="SSF46689">
    <property type="entry name" value="Homeodomain-like"/>
    <property type="match status" value="1"/>
</dbReference>
<feature type="region of interest" description="Disordered" evidence="9">
    <location>
        <begin position="498"/>
        <end position="558"/>
    </location>
</feature>
<dbReference type="PANTHER" id="PTHR12855:SF10">
    <property type="entry name" value="DNA METHYLTRANSFERASE 1-ASSOCIATED PROTEIN 1"/>
    <property type="match status" value="1"/>
</dbReference>
<feature type="domain" description="Myb-like" evidence="10">
    <location>
        <begin position="161"/>
        <end position="226"/>
    </location>
</feature>
<proteinExistence type="inferred from homology"/>
<protein>
    <recommendedName>
        <fullName evidence="3">SWR1-complex protein 4</fullName>
    </recommendedName>
</protein>
<dbReference type="RefSeq" id="XP_069198538.1">
    <property type="nucleotide sequence ID" value="XM_069342034.1"/>
</dbReference>
<dbReference type="Pfam" id="PF16282">
    <property type="entry name" value="SANT_DAMP1_like"/>
    <property type="match status" value="1"/>
</dbReference>
<evidence type="ECO:0000256" key="8">
    <source>
        <dbReference type="ARBA" id="ARBA00025264"/>
    </source>
</evidence>
<comment type="caution">
    <text evidence="11">The sequence shown here is derived from an EMBL/GenBank/DDBJ whole genome shotgun (WGS) entry which is preliminary data.</text>
</comment>
<keyword evidence="12" id="KW-1185">Reference proteome</keyword>
<evidence type="ECO:0000256" key="5">
    <source>
        <dbReference type="ARBA" id="ARBA00023015"/>
    </source>
</evidence>
<accession>A0ABR3P7X5</accession>
<evidence type="ECO:0000256" key="9">
    <source>
        <dbReference type="SAM" id="MobiDB-lite"/>
    </source>
</evidence>
<name>A0ABR3P7X5_9PEZI</name>
<dbReference type="PROSITE" id="PS50090">
    <property type="entry name" value="MYB_LIKE"/>
    <property type="match status" value="1"/>
</dbReference>
<keyword evidence="4" id="KW-0156">Chromatin regulator</keyword>
<dbReference type="Gene3D" id="1.10.10.60">
    <property type="entry name" value="Homeodomain-like"/>
    <property type="match status" value="1"/>
</dbReference>
<keyword evidence="5" id="KW-0805">Transcription regulation</keyword>
<dbReference type="GeneID" id="95976385"/>
<gene>
    <name evidence="11" type="ORF">AAFC00_002683</name>
</gene>
<feature type="region of interest" description="Disordered" evidence="9">
    <location>
        <begin position="348"/>
        <end position="399"/>
    </location>
</feature>
<evidence type="ECO:0000313" key="12">
    <source>
        <dbReference type="Proteomes" id="UP001562354"/>
    </source>
</evidence>
<evidence type="ECO:0000256" key="1">
    <source>
        <dbReference type="ARBA" id="ARBA00004123"/>
    </source>
</evidence>
<organism evidence="11 12">
    <name type="scientific">Neodothiora populina</name>
    <dbReference type="NCBI Taxonomy" id="2781224"/>
    <lineage>
        <taxon>Eukaryota</taxon>
        <taxon>Fungi</taxon>
        <taxon>Dikarya</taxon>
        <taxon>Ascomycota</taxon>
        <taxon>Pezizomycotina</taxon>
        <taxon>Dothideomycetes</taxon>
        <taxon>Dothideomycetidae</taxon>
        <taxon>Dothideales</taxon>
        <taxon>Dothioraceae</taxon>
        <taxon>Neodothiora</taxon>
    </lineage>
</organism>
<evidence type="ECO:0000256" key="7">
    <source>
        <dbReference type="ARBA" id="ARBA00023242"/>
    </source>
</evidence>
<keyword evidence="7" id="KW-0539">Nucleus</keyword>
<evidence type="ECO:0000313" key="11">
    <source>
        <dbReference type="EMBL" id="KAL1302262.1"/>
    </source>
</evidence>
<dbReference type="Proteomes" id="UP001562354">
    <property type="component" value="Unassembled WGS sequence"/>
</dbReference>
<dbReference type="InterPro" id="IPR032563">
    <property type="entry name" value="DAMP1_SANT-like"/>
</dbReference>
<feature type="region of interest" description="Disordered" evidence="9">
    <location>
        <begin position="103"/>
        <end position="122"/>
    </location>
</feature>
<dbReference type="InterPro" id="IPR027109">
    <property type="entry name" value="Swc4/Dmap1"/>
</dbReference>
<dbReference type="InterPro" id="IPR001005">
    <property type="entry name" value="SANT/Myb"/>
</dbReference>
<evidence type="ECO:0000256" key="6">
    <source>
        <dbReference type="ARBA" id="ARBA00023163"/>
    </source>
</evidence>
<dbReference type="InterPro" id="IPR009057">
    <property type="entry name" value="Homeodomain-like_sf"/>
</dbReference>
<feature type="region of interest" description="Disordered" evidence="9">
    <location>
        <begin position="1"/>
        <end position="20"/>
    </location>
</feature>
<feature type="compositionally biased region" description="Low complexity" evidence="9">
    <location>
        <begin position="356"/>
        <end position="370"/>
    </location>
</feature>
<evidence type="ECO:0000259" key="10">
    <source>
        <dbReference type="PROSITE" id="PS50090"/>
    </source>
</evidence>
<dbReference type="SMART" id="SM00717">
    <property type="entry name" value="SANT"/>
    <property type="match status" value="1"/>
</dbReference>
<comment type="function">
    <text evidence="8">Component of the SWR1 complex which mediates the ATP-dependent exchange of histone H2A for the H2A variant HZT1 leading to transcriptional regulation of selected genes by chromatin remodeling. Component of the NuA4 histone acetyltransferase complex which is involved in transcriptional activation of selected genes principally by acetylation of nucleosomal histone H4 and H2A. The NuA4 complex is also involved in DNA repair.</text>
</comment>
<sequence length="558" mass="61959">MSAQDLRDVMGLTGDVARPPPLKKQKMAAEKQALEKGMAREVAALMGERGPPISMIPVQPRFKQRPRRSHRAAPWILEPFANQARDDNLLLYHWARKQVAKPKHADSTASEPDTAAAAAAAAANTAAAERSHVQSHAKEDYKFAKFNVSVDAPEYSDELYNAQLQDPDWTKEETDYLVDLVKEYGQKWAVVVDRYDFKPTKTEDGAEVAVKQRSMEYLKQRYYNVRAKVLAHNIPISSMNLSDYALYQTLQSYNPSAEMNRKKLAQAHLCRSPAEVDEETALLAELQRIMINQQRLENERKEIRDRLEFPIATTNASAAQYSSSTALAALFQQLLQADRMKKDRKFKNLPDQTNQTPSSAPSANAPAATSAHRDSISTNTAPRKSGARDSLAGSADGSRPLNAHAEQRFFITHHDRLSSGVSFASDKLHKPRLAKSAIQTERIAATLAHLQIPEIIPLPTQKVIEEFEKLMQKVHVLLDMRKVAEKEEQEIKVRQAEHRIKGEKAGGVSVKEERRPSLAVREGGDAASGSGQTAGQKRGASVMSESTSGQTSSKRPKA</sequence>
<evidence type="ECO:0000256" key="4">
    <source>
        <dbReference type="ARBA" id="ARBA00022853"/>
    </source>
</evidence>
<feature type="compositionally biased region" description="Basic and acidic residues" evidence="9">
    <location>
        <begin position="498"/>
        <end position="516"/>
    </location>
</feature>
<comment type="subcellular location">
    <subcellularLocation>
        <location evidence="1">Nucleus</location>
    </subcellularLocation>
</comment>
<evidence type="ECO:0000256" key="3">
    <source>
        <dbReference type="ARBA" id="ARBA00019132"/>
    </source>
</evidence>
<keyword evidence="6" id="KW-0804">Transcription</keyword>
<feature type="compositionally biased region" description="Polar residues" evidence="9">
    <location>
        <begin position="543"/>
        <end position="558"/>
    </location>
</feature>
<dbReference type="PANTHER" id="PTHR12855">
    <property type="entry name" value="DNA METHYLTRANSFERASE 1-ASSOCIATED PROTEIN 1 FAMILY MEMBER"/>
    <property type="match status" value="1"/>
</dbReference>
<evidence type="ECO:0000256" key="2">
    <source>
        <dbReference type="ARBA" id="ARBA00006918"/>
    </source>
</evidence>
<reference evidence="11 12" key="1">
    <citation type="submission" date="2024-07" db="EMBL/GenBank/DDBJ databases">
        <title>Draft sequence of the Neodothiora populina.</title>
        <authorList>
            <person name="Drown D.D."/>
            <person name="Schuette U.S."/>
            <person name="Buechlein A.B."/>
            <person name="Rusch D.R."/>
            <person name="Winton L.W."/>
            <person name="Adams G.A."/>
        </authorList>
    </citation>
    <scope>NUCLEOTIDE SEQUENCE [LARGE SCALE GENOMIC DNA]</scope>
    <source>
        <strain evidence="11 12">CPC 39397</strain>
    </source>
</reference>
<dbReference type="EMBL" id="JBFMKM010000012">
    <property type="protein sequence ID" value="KAL1302262.1"/>
    <property type="molecule type" value="Genomic_DNA"/>
</dbReference>
<comment type="similarity">
    <text evidence="2">Belongs to the SWC4 family.</text>
</comment>